<dbReference type="CDD" id="cd08249">
    <property type="entry name" value="enoyl_reductase_like"/>
    <property type="match status" value="1"/>
</dbReference>
<evidence type="ECO:0000313" key="6">
    <source>
        <dbReference type="EMBL" id="KAL1588804.1"/>
    </source>
</evidence>
<feature type="domain" description="Enoyl reductase (ER)" evidence="5">
    <location>
        <begin position="13"/>
        <end position="296"/>
    </location>
</feature>
<dbReference type="InterPro" id="IPR011032">
    <property type="entry name" value="GroES-like_sf"/>
</dbReference>
<protein>
    <recommendedName>
        <fullName evidence="5">Enoyl reductase (ER) domain-containing protein</fullName>
    </recommendedName>
</protein>
<evidence type="ECO:0000256" key="2">
    <source>
        <dbReference type="ARBA" id="ARBA00011245"/>
    </source>
</evidence>
<comment type="caution">
    <text evidence="6">The sequence shown here is derived from an EMBL/GenBank/DDBJ whole genome shotgun (WGS) entry which is preliminary data.</text>
</comment>
<dbReference type="SUPFAM" id="SSF51735">
    <property type="entry name" value="NAD(P)-binding Rossmann-fold domains"/>
    <property type="match status" value="1"/>
</dbReference>
<dbReference type="Gene3D" id="3.40.50.720">
    <property type="entry name" value="NAD(P)-binding Rossmann-like Domain"/>
    <property type="match status" value="1"/>
</dbReference>
<gene>
    <name evidence="6" type="ORF">WHR41_02394</name>
</gene>
<dbReference type="Pfam" id="PF00107">
    <property type="entry name" value="ADH_zinc_N"/>
    <property type="match status" value="1"/>
</dbReference>
<reference evidence="6 7" key="1">
    <citation type="journal article" date="2020" name="Microbiol. Resour. Announc.">
        <title>Draft Genome Sequence of a Cladosporium Species Isolated from the Mesophotic Ascidian Didemnum maculosum.</title>
        <authorList>
            <person name="Gioti A."/>
            <person name="Siaperas R."/>
            <person name="Nikolaivits E."/>
            <person name="Le Goff G."/>
            <person name="Ouazzani J."/>
            <person name="Kotoulas G."/>
            <person name="Topakas E."/>
        </authorList>
    </citation>
    <scope>NUCLEOTIDE SEQUENCE [LARGE SCALE GENOMIC DNA]</scope>
    <source>
        <strain evidence="6 7">TM138-S3</strain>
    </source>
</reference>
<dbReference type="InterPro" id="IPR020843">
    <property type="entry name" value="ER"/>
</dbReference>
<dbReference type="Proteomes" id="UP000803884">
    <property type="component" value="Unassembled WGS sequence"/>
</dbReference>
<dbReference type="Gene3D" id="3.90.180.10">
    <property type="entry name" value="Medium-chain alcohol dehydrogenases, catalytic domain"/>
    <property type="match status" value="1"/>
</dbReference>
<dbReference type="PANTHER" id="PTHR45348">
    <property type="entry name" value="HYPOTHETICAL OXIDOREDUCTASE (EUROFUNG)"/>
    <property type="match status" value="1"/>
</dbReference>
<dbReference type="PANTHER" id="PTHR45348:SF2">
    <property type="entry name" value="ZINC-TYPE ALCOHOL DEHYDROGENASE-LIKE PROTEIN C2E1P3.01"/>
    <property type="match status" value="1"/>
</dbReference>
<dbReference type="GO" id="GO:0016651">
    <property type="term" value="F:oxidoreductase activity, acting on NAD(P)H"/>
    <property type="evidence" value="ECO:0007669"/>
    <property type="project" value="InterPro"/>
</dbReference>
<dbReference type="Pfam" id="PF08240">
    <property type="entry name" value="ADH_N"/>
    <property type="match status" value="1"/>
</dbReference>
<proteinExistence type="inferred from homology"/>
<dbReference type="InterPro" id="IPR013149">
    <property type="entry name" value="ADH-like_C"/>
</dbReference>
<accession>A0AB34KUU5</accession>
<dbReference type="EMBL" id="JAAQHG020000006">
    <property type="protein sequence ID" value="KAL1588804.1"/>
    <property type="molecule type" value="Genomic_DNA"/>
</dbReference>
<evidence type="ECO:0000256" key="1">
    <source>
        <dbReference type="ARBA" id="ARBA00008072"/>
    </source>
</evidence>
<evidence type="ECO:0000259" key="5">
    <source>
        <dbReference type="SMART" id="SM00829"/>
    </source>
</evidence>
<keyword evidence="3" id="KW-0560">Oxidoreductase</keyword>
<dbReference type="InterPro" id="IPR047122">
    <property type="entry name" value="Trans-enoyl_RdTase-like"/>
</dbReference>
<sequence length="369" mass="38254">MANRAAWQETLKGHPLTLEPAPMPTPRPDQIIIKTRAIGINPADAAVQRLGLIYTPAQHPLILGLDVAGEVHAVGSSVTSFKVGDRVCAHAVDIPTPESASSHSPRGAFQLFCAVSAGLAAKIPDDAAFADAAVFPSCLSVAAYALFLPHTLALTLPPVLVGGGGAAAPNGRVLVVWGGSSVVGSCAIQLARRAGYSVVATASELNFAHCRSLGAEAVFDYRDASVVDDVVAACEGRECAGVFAAYYNDGSTVACSRIASRLEGSKVVATVVPQSMPVPADVAEGVRIASNWAPAMADTDEGAYIWGKWFPSALADGSWKLLPRPEIAGKGLEALQGAVDTMFGRLHMLAPQAEGVKSISPRKLVVEID</sequence>
<dbReference type="SUPFAM" id="SSF50129">
    <property type="entry name" value="GroES-like"/>
    <property type="match status" value="1"/>
</dbReference>
<dbReference type="InterPro" id="IPR036291">
    <property type="entry name" value="NAD(P)-bd_dom_sf"/>
</dbReference>
<dbReference type="InterPro" id="IPR013154">
    <property type="entry name" value="ADH-like_N"/>
</dbReference>
<keyword evidence="7" id="KW-1185">Reference proteome</keyword>
<evidence type="ECO:0000256" key="4">
    <source>
        <dbReference type="SAM" id="MobiDB-lite"/>
    </source>
</evidence>
<dbReference type="SMART" id="SM00829">
    <property type="entry name" value="PKS_ER"/>
    <property type="match status" value="1"/>
</dbReference>
<dbReference type="AlphaFoldDB" id="A0AB34KUU5"/>
<comment type="similarity">
    <text evidence="1">Belongs to the zinc-containing alcohol dehydrogenase family.</text>
</comment>
<evidence type="ECO:0000313" key="7">
    <source>
        <dbReference type="Proteomes" id="UP000803884"/>
    </source>
</evidence>
<name>A0AB34KUU5_9PEZI</name>
<feature type="region of interest" description="Disordered" evidence="4">
    <location>
        <begin position="1"/>
        <end position="25"/>
    </location>
</feature>
<comment type="subunit">
    <text evidence="2">Monomer.</text>
</comment>
<evidence type="ECO:0000256" key="3">
    <source>
        <dbReference type="ARBA" id="ARBA00023002"/>
    </source>
</evidence>
<organism evidence="6 7">
    <name type="scientific">Cladosporium halotolerans</name>
    <dbReference type="NCBI Taxonomy" id="1052096"/>
    <lineage>
        <taxon>Eukaryota</taxon>
        <taxon>Fungi</taxon>
        <taxon>Dikarya</taxon>
        <taxon>Ascomycota</taxon>
        <taxon>Pezizomycotina</taxon>
        <taxon>Dothideomycetes</taxon>
        <taxon>Dothideomycetidae</taxon>
        <taxon>Cladosporiales</taxon>
        <taxon>Cladosporiaceae</taxon>
        <taxon>Cladosporium</taxon>
    </lineage>
</organism>
<dbReference type="GeneID" id="96003838"/>
<dbReference type="RefSeq" id="XP_069231909.1">
    <property type="nucleotide sequence ID" value="XM_069371000.1"/>
</dbReference>